<organism evidence="2 3">
    <name type="scientific">Daejeonella lutea</name>
    <dbReference type="NCBI Taxonomy" id="572036"/>
    <lineage>
        <taxon>Bacteria</taxon>
        <taxon>Pseudomonadati</taxon>
        <taxon>Bacteroidota</taxon>
        <taxon>Sphingobacteriia</taxon>
        <taxon>Sphingobacteriales</taxon>
        <taxon>Sphingobacteriaceae</taxon>
        <taxon>Daejeonella</taxon>
    </lineage>
</organism>
<feature type="chain" id="PRO_5013341180" description="Haem-binding uptake, Tiki superfamily, ChaN" evidence="1">
    <location>
        <begin position="23"/>
        <end position="254"/>
    </location>
</feature>
<dbReference type="RefSeq" id="WP_079700777.1">
    <property type="nucleotide sequence ID" value="NZ_FUYR01000001.1"/>
</dbReference>
<gene>
    <name evidence="2" type="ORF">SAMN05661099_0278</name>
</gene>
<evidence type="ECO:0000256" key="1">
    <source>
        <dbReference type="SAM" id="SignalP"/>
    </source>
</evidence>
<proteinExistence type="predicted"/>
<sequence>MKIKIPLTILAYMAIASLTIHAQKKTELLVLPTIHGGHAKNVKYTFSHVSKIIENFKPDIIAIEIRPEDMDQDTVYLKKYYQPEMIMARIGYPGVQKVGIDFMGSEMDGKNLPANFSRDTVGEMGRFRITNQKLMKDSAIVKARIAKGLVSLKAKQGEMMGKLSANEMLDGTYDKVTDEYTRAQSEVLANTPYQYYDTFAIKRDQRIADNIKALALKNPGKRIIVLSGANHHNRIVNTLRPIASVNLVTTVKDY</sequence>
<dbReference type="Proteomes" id="UP000189981">
    <property type="component" value="Unassembled WGS sequence"/>
</dbReference>
<dbReference type="AlphaFoldDB" id="A0A1T5A3H7"/>
<name>A0A1T5A3H7_9SPHI</name>
<evidence type="ECO:0000313" key="3">
    <source>
        <dbReference type="Proteomes" id="UP000189981"/>
    </source>
</evidence>
<evidence type="ECO:0008006" key="4">
    <source>
        <dbReference type="Google" id="ProtNLM"/>
    </source>
</evidence>
<keyword evidence="3" id="KW-1185">Reference proteome</keyword>
<dbReference type="OrthoDB" id="641734at2"/>
<protein>
    <recommendedName>
        <fullName evidence="4">Haem-binding uptake, Tiki superfamily, ChaN</fullName>
    </recommendedName>
</protein>
<accession>A0A1T5A3H7</accession>
<keyword evidence="1" id="KW-0732">Signal</keyword>
<feature type="signal peptide" evidence="1">
    <location>
        <begin position="1"/>
        <end position="22"/>
    </location>
</feature>
<reference evidence="3" key="1">
    <citation type="submission" date="2017-02" db="EMBL/GenBank/DDBJ databases">
        <authorList>
            <person name="Varghese N."/>
            <person name="Submissions S."/>
        </authorList>
    </citation>
    <scope>NUCLEOTIDE SEQUENCE [LARGE SCALE GENOMIC DNA]</scope>
    <source>
        <strain evidence="3">DSM 22385</strain>
    </source>
</reference>
<dbReference type="EMBL" id="FUYR01000001">
    <property type="protein sequence ID" value="SKB29551.1"/>
    <property type="molecule type" value="Genomic_DNA"/>
</dbReference>
<dbReference type="STRING" id="572036.SAMN05661099_0278"/>
<evidence type="ECO:0000313" key="2">
    <source>
        <dbReference type="EMBL" id="SKB29551.1"/>
    </source>
</evidence>